<dbReference type="GeneID" id="105427970"/>
<keyword evidence="2" id="KW-0722">Serine protease inhibitor</keyword>
<evidence type="ECO:0000256" key="1">
    <source>
        <dbReference type="ARBA" id="ARBA00007611"/>
    </source>
</evidence>
<feature type="non-terminal residue" evidence="5">
    <location>
        <position position="1"/>
    </location>
</feature>
<reference evidence="5" key="1">
    <citation type="submission" date="2025-08" db="UniProtKB">
        <authorList>
            <consortium name="RefSeq"/>
        </authorList>
    </citation>
    <scope>IDENTIFICATION</scope>
</reference>
<dbReference type="SUPFAM" id="SSF57567">
    <property type="entry name" value="Serine protease inhibitors"/>
    <property type="match status" value="1"/>
</dbReference>
<evidence type="ECO:0000313" key="5">
    <source>
        <dbReference type="RefSeq" id="XP_011638281.1"/>
    </source>
</evidence>
<accession>A0A6I9X1W4</accession>
<dbReference type="Pfam" id="PF01826">
    <property type="entry name" value="TIL"/>
    <property type="match status" value="1"/>
</dbReference>
<keyword evidence="2" id="KW-0646">Protease inhibitor</keyword>
<name>A0A6I9X1W4_9HYME</name>
<dbReference type="Gene3D" id="2.10.25.10">
    <property type="entry name" value="Laminin"/>
    <property type="match status" value="1"/>
</dbReference>
<dbReference type="AlphaFoldDB" id="A0A6I9X1W4"/>
<dbReference type="CDD" id="cd19941">
    <property type="entry name" value="TIL"/>
    <property type="match status" value="1"/>
</dbReference>
<protein>
    <submittedName>
        <fullName evidence="5">Uncharacterized protein LOC105427970</fullName>
    </submittedName>
</protein>
<proteinExistence type="inferred from homology"/>
<evidence type="ECO:0000313" key="4">
    <source>
        <dbReference type="Proteomes" id="UP000504615"/>
    </source>
</evidence>
<keyword evidence="4" id="KW-1185">Reference proteome</keyword>
<dbReference type="InterPro" id="IPR036084">
    <property type="entry name" value="Ser_inhib-like_sf"/>
</dbReference>
<gene>
    <name evidence="5" type="primary">LOC105427970</name>
</gene>
<sequence>HIDQYIKAHDSHAASVGEVIINHVSLQFHIPCDYRTALQYLPLTSVHQINNGTHVERHVHILAPQGLKLSGLACVIGCQCKWGYVLNSAEECVLPSEC</sequence>
<evidence type="ECO:0000256" key="2">
    <source>
        <dbReference type="ARBA" id="ARBA00022900"/>
    </source>
</evidence>
<feature type="domain" description="TIL" evidence="3">
    <location>
        <begin position="72"/>
        <end position="98"/>
    </location>
</feature>
<dbReference type="Proteomes" id="UP000504615">
    <property type="component" value="Unplaced"/>
</dbReference>
<dbReference type="RefSeq" id="XP_011638281.1">
    <property type="nucleotide sequence ID" value="XM_011639979.1"/>
</dbReference>
<evidence type="ECO:0000259" key="3">
    <source>
        <dbReference type="Pfam" id="PF01826"/>
    </source>
</evidence>
<dbReference type="KEGG" id="pbar:105427970"/>
<comment type="similarity">
    <text evidence="1">Belongs to the serine protease inhibitor-like (TIL domain-containing) family.</text>
</comment>
<dbReference type="InterPro" id="IPR002919">
    <property type="entry name" value="TIL_dom"/>
</dbReference>
<organism evidence="4 5">
    <name type="scientific">Pogonomyrmex barbatus</name>
    <name type="common">red harvester ant</name>
    <dbReference type="NCBI Taxonomy" id="144034"/>
    <lineage>
        <taxon>Eukaryota</taxon>
        <taxon>Metazoa</taxon>
        <taxon>Ecdysozoa</taxon>
        <taxon>Arthropoda</taxon>
        <taxon>Hexapoda</taxon>
        <taxon>Insecta</taxon>
        <taxon>Pterygota</taxon>
        <taxon>Neoptera</taxon>
        <taxon>Endopterygota</taxon>
        <taxon>Hymenoptera</taxon>
        <taxon>Apocrita</taxon>
        <taxon>Aculeata</taxon>
        <taxon>Formicoidea</taxon>
        <taxon>Formicidae</taxon>
        <taxon>Myrmicinae</taxon>
        <taxon>Pogonomyrmex</taxon>
    </lineage>
</organism>
<dbReference type="GO" id="GO:0004867">
    <property type="term" value="F:serine-type endopeptidase inhibitor activity"/>
    <property type="evidence" value="ECO:0007669"/>
    <property type="project" value="UniProtKB-KW"/>
</dbReference>